<dbReference type="GO" id="GO:0003724">
    <property type="term" value="F:RNA helicase activity"/>
    <property type="evidence" value="ECO:0007669"/>
    <property type="project" value="UniProtKB-EC"/>
</dbReference>
<dbReference type="InterPro" id="IPR036388">
    <property type="entry name" value="WH-like_DNA-bd_sf"/>
</dbReference>
<dbReference type="InterPro" id="IPR004179">
    <property type="entry name" value="Sec63-dom"/>
</dbReference>
<dbReference type="GO" id="GO:0005634">
    <property type="term" value="C:nucleus"/>
    <property type="evidence" value="ECO:0007669"/>
    <property type="project" value="TreeGrafter"/>
</dbReference>
<dbReference type="FunFam" id="1.10.3380.10:FF:000001">
    <property type="entry name" value="U5 small nuclear ribonucleoprotein helicase"/>
    <property type="match status" value="1"/>
</dbReference>
<evidence type="ECO:0000256" key="3">
    <source>
        <dbReference type="ARBA" id="ARBA00022806"/>
    </source>
</evidence>
<dbReference type="Pfam" id="PF02889">
    <property type="entry name" value="Sec63"/>
    <property type="match status" value="1"/>
</dbReference>
<protein>
    <submittedName>
        <fullName evidence="6">Putative RNA helicase</fullName>
        <ecNumber evidence="6">3.6.4.13</ecNumber>
    </submittedName>
</protein>
<dbReference type="PANTHER" id="PTHR47961:SF4">
    <property type="entry name" value="ACTIVATING SIGNAL COINTEGRATOR 1 COMPLEX SUBUNIT 3"/>
    <property type="match status" value="1"/>
</dbReference>
<dbReference type="SUPFAM" id="SSF158702">
    <property type="entry name" value="Sec63 N-terminal domain-like"/>
    <property type="match status" value="1"/>
</dbReference>
<dbReference type="Pfam" id="PF23445">
    <property type="entry name" value="WHD_SNRNP200"/>
    <property type="match status" value="1"/>
</dbReference>
<dbReference type="OrthoDB" id="1688122at2759"/>
<evidence type="ECO:0000259" key="5">
    <source>
        <dbReference type="SMART" id="SM00973"/>
    </source>
</evidence>
<dbReference type="Gene3D" id="1.10.3380.10">
    <property type="entry name" value="Sec63 N-terminal domain-like domain"/>
    <property type="match status" value="1"/>
</dbReference>
<evidence type="ECO:0000256" key="1">
    <source>
        <dbReference type="ARBA" id="ARBA00022741"/>
    </source>
</evidence>
<keyword evidence="7" id="KW-1185">Reference proteome</keyword>
<comment type="caution">
    <text evidence="6">The sequence shown here is derived from an EMBL/GenBank/DDBJ whole genome shotgun (WGS) entry which is preliminary data.</text>
</comment>
<gene>
    <name evidence="6" type="ORF">RchiOBHm_Chr3g0448021</name>
</gene>
<feature type="domain" description="SEC63" evidence="5">
    <location>
        <begin position="83"/>
        <end position="256"/>
    </location>
</feature>
<dbReference type="Proteomes" id="UP000238479">
    <property type="component" value="Chromosome 3"/>
</dbReference>
<dbReference type="FunFam" id="1.10.10.10:FF:000024">
    <property type="entry name" value="U5 small nuclear ribonucleoprotein helicase"/>
    <property type="match status" value="1"/>
</dbReference>
<proteinExistence type="predicted"/>
<dbReference type="InterPro" id="IPR057842">
    <property type="entry name" value="WH_MER3"/>
</dbReference>
<dbReference type="GO" id="GO:0005524">
    <property type="term" value="F:ATP binding"/>
    <property type="evidence" value="ECO:0007669"/>
    <property type="project" value="UniProtKB-KW"/>
</dbReference>
<evidence type="ECO:0000313" key="7">
    <source>
        <dbReference type="Proteomes" id="UP000238479"/>
    </source>
</evidence>
<sequence>MLKLFFETVQNAQQACHWLGYTYPYIRMSRNPMLYMFWPLEANVLTTDFTLEERRADFIHSAATILEKNNLIKYDRKSGYFQVTDLGRIASHYYITHGTISTYNEHLKPTVGDIELYQLFSFSEEFKYVTVRPDENMELVKLSECVPIPVKESLKDPSCKINVLLQAYIAELKFEGFSLTQDMVYITQSAGRLVRALFEIVLKRGWAQLADKALNLCKMVSKRMWSVQILLRQFHGITKDVLVKLQKNNFTPHLQIT</sequence>
<keyword evidence="3 6" id="KW-0347">Helicase</keyword>
<evidence type="ECO:0000256" key="2">
    <source>
        <dbReference type="ARBA" id="ARBA00022801"/>
    </source>
</evidence>
<evidence type="ECO:0000256" key="4">
    <source>
        <dbReference type="ARBA" id="ARBA00022840"/>
    </source>
</evidence>
<dbReference type="EC" id="3.6.4.13" evidence="6"/>
<accession>A0A2P6R528</accession>
<dbReference type="Gramene" id="PRQ41547">
    <property type="protein sequence ID" value="PRQ41547"/>
    <property type="gene ID" value="RchiOBHm_Chr3g0448021"/>
</dbReference>
<dbReference type="InterPro" id="IPR050474">
    <property type="entry name" value="Hel308_SKI2-like"/>
</dbReference>
<keyword evidence="4" id="KW-0067">ATP-binding</keyword>
<reference evidence="6 7" key="1">
    <citation type="journal article" date="2018" name="Nat. Genet.">
        <title>The Rosa genome provides new insights in the design of modern roses.</title>
        <authorList>
            <person name="Bendahmane M."/>
        </authorList>
    </citation>
    <scope>NUCLEOTIDE SEQUENCE [LARGE SCALE GENOMIC DNA]</scope>
    <source>
        <strain evidence="7">cv. Old Blush</strain>
    </source>
</reference>
<dbReference type="STRING" id="74649.A0A2P6R528"/>
<keyword evidence="2 6" id="KW-0378">Hydrolase</keyword>
<dbReference type="PANTHER" id="PTHR47961">
    <property type="entry name" value="DNA POLYMERASE THETA, PUTATIVE (AFU_ORTHOLOGUE AFUA_1G05260)-RELATED"/>
    <property type="match status" value="1"/>
</dbReference>
<dbReference type="EMBL" id="PDCK01000041">
    <property type="protein sequence ID" value="PRQ41547.1"/>
    <property type="molecule type" value="Genomic_DNA"/>
</dbReference>
<keyword evidence="1" id="KW-0547">Nucleotide-binding</keyword>
<dbReference type="SMART" id="SM00973">
    <property type="entry name" value="Sec63"/>
    <property type="match status" value="1"/>
</dbReference>
<dbReference type="Gene3D" id="1.10.10.10">
    <property type="entry name" value="Winged helix-like DNA-binding domain superfamily/Winged helix DNA-binding domain"/>
    <property type="match status" value="1"/>
</dbReference>
<organism evidence="6 7">
    <name type="scientific">Rosa chinensis</name>
    <name type="common">China rose</name>
    <dbReference type="NCBI Taxonomy" id="74649"/>
    <lineage>
        <taxon>Eukaryota</taxon>
        <taxon>Viridiplantae</taxon>
        <taxon>Streptophyta</taxon>
        <taxon>Embryophyta</taxon>
        <taxon>Tracheophyta</taxon>
        <taxon>Spermatophyta</taxon>
        <taxon>Magnoliopsida</taxon>
        <taxon>eudicotyledons</taxon>
        <taxon>Gunneridae</taxon>
        <taxon>Pentapetalae</taxon>
        <taxon>rosids</taxon>
        <taxon>fabids</taxon>
        <taxon>Rosales</taxon>
        <taxon>Rosaceae</taxon>
        <taxon>Rosoideae</taxon>
        <taxon>Rosoideae incertae sedis</taxon>
        <taxon>Rosa</taxon>
    </lineage>
</organism>
<dbReference type="AlphaFoldDB" id="A0A2P6R528"/>
<dbReference type="GO" id="GO:0016787">
    <property type="term" value="F:hydrolase activity"/>
    <property type="evidence" value="ECO:0007669"/>
    <property type="project" value="UniProtKB-KW"/>
</dbReference>
<name>A0A2P6R528_ROSCH</name>
<evidence type="ECO:0000313" key="6">
    <source>
        <dbReference type="EMBL" id="PRQ41547.1"/>
    </source>
</evidence>